<evidence type="ECO:0000313" key="1">
    <source>
        <dbReference type="EMBL" id="MFC0560342.1"/>
    </source>
</evidence>
<comment type="caution">
    <text evidence="1">The sequence shown here is derived from an EMBL/GenBank/DDBJ whole genome shotgun (WGS) entry which is preliminary data.</text>
</comment>
<dbReference type="Proteomes" id="UP001589833">
    <property type="component" value="Unassembled WGS sequence"/>
</dbReference>
<sequence>MSHSVEKISDHLQEVATGNTVQADNTITINQSISTISNEFDRIGEMIK</sequence>
<name>A0ABV6NHU5_9BACI</name>
<dbReference type="RefSeq" id="WP_273847194.1">
    <property type="nucleotide sequence ID" value="NZ_JAQQWT010000023.1"/>
</dbReference>
<protein>
    <recommendedName>
        <fullName evidence="3">Methyl-accepting chemotaxis protein</fullName>
    </recommendedName>
</protein>
<keyword evidence="2" id="KW-1185">Reference proteome</keyword>
<gene>
    <name evidence="1" type="ORF">ACFFH4_15140</name>
</gene>
<evidence type="ECO:0000313" key="2">
    <source>
        <dbReference type="Proteomes" id="UP001589833"/>
    </source>
</evidence>
<dbReference type="EMBL" id="JBHLTR010000022">
    <property type="protein sequence ID" value="MFC0560342.1"/>
    <property type="molecule type" value="Genomic_DNA"/>
</dbReference>
<organism evidence="1 2">
    <name type="scientific">Halalkalibacter alkalisediminis</name>
    <dbReference type="NCBI Taxonomy" id="935616"/>
    <lineage>
        <taxon>Bacteria</taxon>
        <taxon>Bacillati</taxon>
        <taxon>Bacillota</taxon>
        <taxon>Bacilli</taxon>
        <taxon>Bacillales</taxon>
        <taxon>Bacillaceae</taxon>
        <taxon>Halalkalibacter</taxon>
    </lineage>
</organism>
<proteinExistence type="predicted"/>
<evidence type="ECO:0008006" key="3">
    <source>
        <dbReference type="Google" id="ProtNLM"/>
    </source>
</evidence>
<accession>A0ABV6NHU5</accession>
<reference evidence="1 2" key="1">
    <citation type="submission" date="2024-09" db="EMBL/GenBank/DDBJ databases">
        <authorList>
            <person name="Sun Q."/>
            <person name="Mori K."/>
        </authorList>
    </citation>
    <scope>NUCLEOTIDE SEQUENCE [LARGE SCALE GENOMIC DNA]</scope>
    <source>
        <strain evidence="1 2">NCAIM B.02301</strain>
    </source>
</reference>